<feature type="domain" description="CUB-like" evidence="2">
    <location>
        <begin position="24"/>
        <end position="129"/>
    </location>
</feature>
<name>E3MBA8_CAERE</name>
<dbReference type="STRING" id="31234.E3MBA8"/>
<evidence type="ECO:0000259" key="2">
    <source>
        <dbReference type="Pfam" id="PF02408"/>
    </source>
</evidence>
<sequence>MKTSLFASAILFLFFASCCQAAIDLTCPTANITNTDGAFPTGGISLFPANYTCIIKFLIPRGFAVKVDFQTNKATWSMDHIVVKDSALELFEMSNVDNLFYLPTGTNSINITTLTNTTTIYFTWKFMDVTKFQRNQISTGSVVSMNFTANNYYQFTSKNDTVLFHTGGNPDLNGNPDISLKKVYYYDGDDLSAMFVGNLYNGIFNTYNSKGKSITLVNFYGTPTNSYGIASDSSSLSKYQKYSLNIITNSTFFSTFVLQASAELGQETAMTVYAVDLQESFISYITFSNRNATGQQVRFRPLVPMDGYGDLLSYNPTSTNHIPPLPQQVLSNVYTVTCYQCNAFIGIRPEEDWTNVGPGNSGMIYSPSMWNPKSQQPLAPYFVNFTSNNLPVKFVFDIQSLKTISVADKLRIEVGSSSTSSVVTELTQSSNTDIQKSAIGNYMAISFSGANATSSFAISLRVEDNGAERGLISFVVLGVALLRLFQ</sequence>
<accession>E3MBA8</accession>
<dbReference type="PANTHER" id="PTHR47920">
    <property type="entry name" value="PROTEIN CBG13378-RELATED"/>
    <property type="match status" value="1"/>
</dbReference>
<evidence type="ECO:0000313" key="3">
    <source>
        <dbReference type="EMBL" id="EFO97819.1"/>
    </source>
</evidence>
<protein>
    <recommendedName>
        <fullName evidence="2">CUB-like domain-containing protein</fullName>
    </recommendedName>
</protein>
<keyword evidence="1" id="KW-0732">Signal</keyword>
<feature type="chain" id="PRO_5003176748" description="CUB-like domain-containing protein" evidence="1">
    <location>
        <begin position="22"/>
        <end position="486"/>
    </location>
</feature>
<dbReference type="InParanoid" id="E3MBA8"/>
<dbReference type="EMBL" id="DS268433">
    <property type="protein sequence ID" value="EFO97819.1"/>
    <property type="molecule type" value="Genomic_DNA"/>
</dbReference>
<dbReference type="Proteomes" id="UP000008281">
    <property type="component" value="Unassembled WGS sequence"/>
</dbReference>
<gene>
    <name evidence="3" type="ORF">CRE_15879</name>
</gene>
<organism evidence="4">
    <name type="scientific">Caenorhabditis remanei</name>
    <name type="common">Caenorhabditis vulgaris</name>
    <dbReference type="NCBI Taxonomy" id="31234"/>
    <lineage>
        <taxon>Eukaryota</taxon>
        <taxon>Metazoa</taxon>
        <taxon>Ecdysozoa</taxon>
        <taxon>Nematoda</taxon>
        <taxon>Chromadorea</taxon>
        <taxon>Rhabditida</taxon>
        <taxon>Rhabditina</taxon>
        <taxon>Rhabditomorpha</taxon>
        <taxon>Rhabditoidea</taxon>
        <taxon>Rhabditidae</taxon>
        <taxon>Peloderinae</taxon>
        <taxon>Caenorhabditis</taxon>
    </lineage>
</organism>
<dbReference type="PROSITE" id="PS51257">
    <property type="entry name" value="PROKAR_LIPOPROTEIN"/>
    <property type="match status" value="1"/>
</dbReference>
<keyword evidence="4" id="KW-1185">Reference proteome</keyword>
<evidence type="ECO:0000313" key="4">
    <source>
        <dbReference type="Proteomes" id="UP000008281"/>
    </source>
</evidence>
<dbReference type="Pfam" id="PF02408">
    <property type="entry name" value="CUB_2"/>
    <property type="match status" value="1"/>
</dbReference>
<evidence type="ECO:0000256" key="1">
    <source>
        <dbReference type="SAM" id="SignalP"/>
    </source>
</evidence>
<dbReference type="OrthoDB" id="10472432at2759"/>
<dbReference type="eggNOG" id="ENOG502RATW">
    <property type="taxonomic scope" value="Eukaryota"/>
</dbReference>
<feature type="signal peptide" evidence="1">
    <location>
        <begin position="1"/>
        <end position="21"/>
    </location>
</feature>
<reference evidence="3" key="1">
    <citation type="submission" date="2007-07" db="EMBL/GenBank/DDBJ databases">
        <title>PCAP assembly of the Caenorhabditis remanei genome.</title>
        <authorList>
            <consortium name="The Caenorhabditis remanei Sequencing Consortium"/>
            <person name="Wilson R.K."/>
        </authorList>
    </citation>
    <scope>NUCLEOTIDE SEQUENCE [LARGE SCALE GENOMIC DNA]</scope>
    <source>
        <strain evidence="3">PB4641</strain>
    </source>
</reference>
<dbReference type="InterPro" id="IPR003366">
    <property type="entry name" value="CUB-like_dom"/>
</dbReference>
<dbReference type="AlphaFoldDB" id="E3MBA8"/>
<proteinExistence type="predicted"/>
<dbReference type="PANTHER" id="PTHR47920:SF1">
    <property type="entry name" value="CUB-LIKE DOMAIN-CONTAINING PROTEIN"/>
    <property type="match status" value="1"/>
</dbReference>
<dbReference type="HOGENOM" id="CLU_022349_3_0_1"/>